<feature type="region of interest" description="Disordered" evidence="1">
    <location>
        <begin position="288"/>
        <end position="321"/>
    </location>
</feature>
<keyword evidence="2" id="KW-0472">Membrane</keyword>
<evidence type="ECO:0000313" key="3">
    <source>
        <dbReference type="EMBL" id="KAL0571842.1"/>
    </source>
</evidence>
<feature type="transmembrane region" description="Helical" evidence="2">
    <location>
        <begin position="240"/>
        <end position="262"/>
    </location>
</feature>
<gene>
    <name evidence="3" type="ORF">V5O48_010122</name>
</gene>
<feature type="region of interest" description="Disordered" evidence="1">
    <location>
        <begin position="342"/>
        <end position="364"/>
    </location>
</feature>
<keyword evidence="2" id="KW-1133">Transmembrane helix</keyword>
<keyword evidence="4" id="KW-1185">Reference proteome</keyword>
<dbReference type="Proteomes" id="UP001465976">
    <property type="component" value="Unassembled WGS sequence"/>
</dbReference>
<evidence type="ECO:0008006" key="5">
    <source>
        <dbReference type="Google" id="ProtNLM"/>
    </source>
</evidence>
<name>A0ABR3F964_9AGAR</name>
<evidence type="ECO:0000256" key="1">
    <source>
        <dbReference type="SAM" id="MobiDB-lite"/>
    </source>
</evidence>
<dbReference type="Gene3D" id="1.50.10.20">
    <property type="match status" value="1"/>
</dbReference>
<evidence type="ECO:0000313" key="4">
    <source>
        <dbReference type="Proteomes" id="UP001465976"/>
    </source>
</evidence>
<keyword evidence="2" id="KW-0812">Transmembrane</keyword>
<feature type="compositionally biased region" description="Basic and acidic residues" evidence="1">
    <location>
        <begin position="292"/>
        <end position="301"/>
    </location>
</feature>
<comment type="caution">
    <text evidence="3">The sequence shown here is derived from an EMBL/GenBank/DDBJ whole genome shotgun (WGS) entry which is preliminary data.</text>
</comment>
<proteinExistence type="predicted"/>
<feature type="compositionally biased region" description="Polar residues" evidence="1">
    <location>
        <begin position="302"/>
        <end position="318"/>
    </location>
</feature>
<organism evidence="3 4">
    <name type="scientific">Marasmius crinis-equi</name>
    <dbReference type="NCBI Taxonomy" id="585013"/>
    <lineage>
        <taxon>Eukaryota</taxon>
        <taxon>Fungi</taxon>
        <taxon>Dikarya</taxon>
        <taxon>Basidiomycota</taxon>
        <taxon>Agaricomycotina</taxon>
        <taxon>Agaricomycetes</taxon>
        <taxon>Agaricomycetidae</taxon>
        <taxon>Agaricales</taxon>
        <taxon>Marasmiineae</taxon>
        <taxon>Marasmiaceae</taxon>
        <taxon>Marasmius</taxon>
    </lineage>
</organism>
<protein>
    <recommendedName>
        <fullName evidence="5">Glycoside hydrolase family 76 protein</fullName>
    </recommendedName>
</protein>
<dbReference type="EMBL" id="JBAHYK010000708">
    <property type="protein sequence ID" value="KAL0571842.1"/>
    <property type="molecule type" value="Genomic_DNA"/>
</dbReference>
<reference evidence="3 4" key="1">
    <citation type="submission" date="2024-02" db="EMBL/GenBank/DDBJ databases">
        <title>A draft genome for the cacao thread blight pathogen Marasmius crinis-equi.</title>
        <authorList>
            <person name="Cohen S.P."/>
            <person name="Baruah I.K."/>
            <person name="Amoako-Attah I."/>
            <person name="Bukari Y."/>
            <person name="Meinhardt L.W."/>
            <person name="Bailey B.A."/>
        </authorList>
    </citation>
    <scope>NUCLEOTIDE SEQUENCE [LARGE SCALE GENOMIC DNA]</scope>
    <source>
        <strain evidence="3 4">GH-76</strain>
    </source>
</reference>
<accession>A0ABR3F964</accession>
<evidence type="ECO:0000256" key="2">
    <source>
        <dbReference type="SAM" id="Phobius"/>
    </source>
</evidence>
<sequence length="364" mass="39367">MVVSAHTCVRLRLNLILIIEKTPDQAEYFMIYNQALFGLSSDTTGDYLILSASLTASTSNQTYLNYAKRSSDFLQQLYQGDGRFWNMIDSRNCNILTDNPTVPYDTGAVVHALSIFAPLTQNTSTMAFIREVVIKSTTYPPWHDGSGILFAHPEDLARLMRGYTEVYKGNSTPSDLKTYLKSYISNQAPTESSTNAGDNAEQLSGQPQVAAISALLSGMALDQDSNPSSSGPSSTVPRGYILGGVMGGIAGIGLLILAIWLYKRGIKGSREPTNPGCVVTPFDLPVSTLDQKSPRAGDSKQTKPGPSSNSMVSNSALPTTHAVDVTTDNLISALGQRLESERVRNGRGWNLNESPPGYPESQRD</sequence>